<dbReference type="Proteomes" id="UP000698028">
    <property type="component" value="Unassembled WGS sequence"/>
</dbReference>
<dbReference type="InterPro" id="IPR025110">
    <property type="entry name" value="AMP-bd_C"/>
</dbReference>
<name>A0ABS6V3S7_9SPHN</name>
<gene>
    <name evidence="5" type="ORF">KTQ36_02740</name>
</gene>
<evidence type="ECO:0000259" key="3">
    <source>
        <dbReference type="Pfam" id="PF00501"/>
    </source>
</evidence>
<reference evidence="5 6" key="1">
    <citation type="submission" date="2021-07" db="EMBL/GenBank/DDBJ databases">
        <title>The draft genome sequence of Sphingomicrobium sp. B8.</title>
        <authorList>
            <person name="Mu L."/>
        </authorList>
    </citation>
    <scope>NUCLEOTIDE SEQUENCE [LARGE SCALE GENOMIC DNA]</scope>
    <source>
        <strain evidence="5 6">B8</strain>
    </source>
</reference>
<dbReference type="Pfam" id="PF13193">
    <property type="entry name" value="AMP-binding_C"/>
    <property type="match status" value="1"/>
</dbReference>
<accession>A0ABS6V3S7</accession>
<dbReference type="EMBL" id="JAHVAH010000001">
    <property type="protein sequence ID" value="MBW0144210.1"/>
    <property type="molecule type" value="Genomic_DNA"/>
</dbReference>
<evidence type="ECO:0000259" key="4">
    <source>
        <dbReference type="Pfam" id="PF13193"/>
    </source>
</evidence>
<proteinExistence type="inferred from homology"/>
<comment type="similarity">
    <text evidence="1">Belongs to the ATP-dependent AMP-binding enzyme family.</text>
</comment>
<sequence length="552" mass="59664">MPSALDQQYEAVLGMLTGEGGMLQIAETEDGRKYVSNFPPTLPGMFDAFAMMNADKLAVISGDERLTFAELNALSTRLAKALVARGTKKGDRIAIAMRNCTAWIVAYQAILKAGGVATLINGWWREGELTHALKLTEPAMVIAAAPHTQMVQSLGLDLDVVDVDIAEYGEKAFGSLMIGGHDAIALPTVTPDDDATILFTSGSTGDAKGALSTHMQVAQAAYIYTVSLMVLKGVLTAQNRYEERELRQLVAVPLFHVTGEVPTMLTSYVIGRALVLMHKWDAEEALRLTQEEGITHFTGVPTMAAEMLTHPKRDEYDLSSLGYINSGGAPRPAAHVQKQAEEMPKMQSIQGYGLTETNAVGCGIFFENYLEKPTSTGRAQVPFVEVGIFDDDGKSLDQGEKGEVGLRSIATIKEYYRNPEATAAAYTDDGYFLSGDIGYLDEEGYLFIVDRKKDIIIRGGENIAAAEVEGALYAIDGVEECAVIAAKDERLGEVPLAIVHGDNLDEASLRDTLCKKLAAFKVPDRFIFSDDPLPKLGTGKIDRVSLKAKHGG</sequence>
<evidence type="ECO:0000256" key="1">
    <source>
        <dbReference type="ARBA" id="ARBA00006432"/>
    </source>
</evidence>
<dbReference type="PROSITE" id="PS00455">
    <property type="entry name" value="AMP_BINDING"/>
    <property type="match status" value="1"/>
</dbReference>
<organism evidence="5 6">
    <name type="scientific">Sphingomicrobium clamense</name>
    <dbReference type="NCBI Taxonomy" id="2851013"/>
    <lineage>
        <taxon>Bacteria</taxon>
        <taxon>Pseudomonadati</taxon>
        <taxon>Pseudomonadota</taxon>
        <taxon>Alphaproteobacteria</taxon>
        <taxon>Sphingomonadales</taxon>
        <taxon>Sphingomonadaceae</taxon>
        <taxon>Sphingomicrobium</taxon>
    </lineage>
</organism>
<feature type="domain" description="AMP-binding enzyme C-terminal" evidence="4">
    <location>
        <begin position="467"/>
        <end position="540"/>
    </location>
</feature>
<keyword evidence="2 5" id="KW-0436">Ligase</keyword>
<dbReference type="GO" id="GO:0016874">
    <property type="term" value="F:ligase activity"/>
    <property type="evidence" value="ECO:0007669"/>
    <property type="project" value="UniProtKB-KW"/>
</dbReference>
<comment type="caution">
    <text evidence="5">The sequence shown here is derived from an EMBL/GenBank/DDBJ whole genome shotgun (WGS) entry which is preliminary data.</text>
</comment>
<evidence type="ECO:0000313" key="6">
    <source>
        <dbReference type="Proteomes" id="UP000698028"/>
    </source>
</evidence>
<feature type="domain" description="AMP-dependent synthetase/ligase" evidence="3">
    <location>
        <begin position="47"/>
        <end position="416"/>
    </location>
</feature>
<dbReference type="PANTHER" id="PTHR43201:SF5">
    <property type="entry name" value="MEDIUM-CHAIN ACYL-COA LIGASE ACSF2, MITOCHONDRIAL"/>
    <property type="match status" value="1"/>
</dbReference>
<dbReference type="InterPro" id="IPR020845">
    <property type="entry name" value="AMP-binding_CS"/>
</dbReference>
<protein>
    <submittedName>
        <fullName evidence="5">Acyl--CoA ligase</fullName>
    </submittedName>
</protein>
<keyword evidence="6" id="KW-1185">Reference proteome</keyword>
<dbReference type="RefSeq" id="WP_218632226.1">
    <property type="nucleotide sequence ID" value="NZ_JAHVAH010000001.1"/>
</dbReference>
<dbReference type="PANTHER" id="PTHR43201">
    <property type="entry name" value="ACYL-COA SYNTHETASE"/>
    <property type="match status" value="1"/>
</dbReference>
<dbReference type="InterPro" id="IPR000873">
    <property type="entry name" value="AMP-dep_synth/lig_dom"/>
</dbReference>
<dbReference type="Pfam" id="PF00501">
    <property type="entry name" value="AMP-binding"/>
    <property type="match status" value="1"/>
</dbReference>
<evidence type="ECO:0000313" key="5">
    <source>
        <dbReference type="EMBL" id="MBW0144210.1"/>
    </source>
</evidence>
<evidence type="ECO:0000256" key="2">
    <source>
        <dbReference type="ARBA" id="ARBA00022598"/>
    </source>
</evidence>